<reference evidence="7 8" key="1">
    <citation type="submission" date="2021-08" db="EMBL/GenBank/DDBJ databases">
        <title>Whole genome sequence of novel Actinomyces species strain MAS-1.</title>
        <authorList>
            <person name="Saito M."/>
            <person name="Kuwahara N."/>
            <person name="Takizawa T."/>
            <person name="Gotouda H."/>
            <person name="Ochiai T."/>
        </authorList>
    </citation>
    <scope>NUCLEOTIDE SEQUENCE [LARGE SCALE GENOMIC DNA]</scope>
    <source>
        <strain evidence="7 8">MAS-1</strain>
    </source>
</reference>
<evidence type="ECO:0000256" key="3">
    <source>
        <dbReference type="ARBA" id="ARBA00022676"/>
    </source>
</evidence>
<feature type="compositionally biased region" description="Low complexity" evidence="5">
    <location>
        <begin position="12"/>
        <end position="25"/>
    </location>
</feature>
<dbReference type="PANTHER" id="PTHR43179">
    <property type="entry name" value="RHAMNOSYLTRANSFERASE WBBL"/>
    <property type="match status" value="1"/>
</dbReference>
<comment type="pathway">
    <text evidence="1">Cell wall biogenesis; cell wall polysaccharide biosynthesis.</text>
</comment>
<dbReference type="Gene3D" id="3.90.550.10">
    <property type="entry name" value="Spore Coat Polysaccharide Biosynthesis Protein SpsA, Chain A"/>
    <property type="match status" value="2"/>
</dbReference>
<feature type="domain" description="Glycosyltransferase 2-like" evidence="6">
    <location>
        <begin position="409"/>
        <end position="548"/>
    </location>
</feature>
<name>A0ABN6K430_9ACTO</name>
<feature type="region of interest" description="Disordered" evidence="5">
    <location>
        <begin position="1"/>
        <end position="25"/>
    </location>
</feature>
<evidence type="ECO:0000256" key="5">
    <source>
        <dbReference type="SAM" id="MobiDB-lite"/>
    </source>
</evidence>
<dbReference type="InterPro" id="IPR029044">
    <property type="entry name" value="Nucleotide-diphossugar_trans"/>
</dbReference>
<evidence type="ECO:0000313" key="8">
    <source>
        <dbReference type="Proteomes" id="UP000824496"/>
    </source>
</evidence>
<evidence type="ECO:0000313" key="7">
    <source>
        <dbReference type="EMBL" id="BDA63937.1"/>
    </source>
</evidence>
<sequence length="730" mass="75520">MDAEDTDSTQRTAGSGHEASAAGTAAAGDAADAVDAVRLTIAMLTYRRNAYLEAVLPLLVAQARSVAPRARARVLIVDNDPDAGGRPVVAAAAAQAPGMIDYVHEPTPGIVAGRNRALDESAGSDLLAFIDDDETPGPGWLDALLSTWRAQGCAAVTGPTPPAFEAEPDGWVRASGAFDSWSAADGAQVRSADTGNLLLDLSAVRAVGLRFDPRYGLTGGEDSLFTRQLTRGGGRILFAADAVVTKRVPPARATRAWVLQRAYRSGSSWARVRIDTAGPGRGSRLGLRAAYAAKGAAKAGVDGARGAVARLRGDTAAQARYETSSRGGLGMVVGAWGVQVREYGRPARRGPLRRGAGRGRPATPTAVAAGTAGGAGPVGSAGPGAVSGRPGGPGAEARRGDDAPASTLTIAIPTFRRPEQLARALRGVLDQAAPIAEHGAMDIEVLVIDNDPAASGEPAAEAASGMAGRAPVAVRHVVEERPGVAAVRNRALDEAATRDLLIFIDDDEEPEPGWLEALLGLQARQGCQAVAGPVIPAYEREPGSWVAQGEFFVRRTWPTGTLRPVAASNCLLLDLRFVRRMGLRFDEAFGATGGEDTLFTRSLSACGGRILWCDEARVRDHVPASRLDRGWILRRQASHAATAVRVELALARGRGQVPGTGRSQAAIRAGAGLGGAARLAVGLARRAAGTLLASPRHAARGARLAARGRGMIAASLGRAGHQEYGRPSSA</sequence>
<keyword evidence="8" id="KW-1185">Reference proteome</keyword>
<feature type="compositionally biased region" description="Basic residues" evidence="5">
    <location>
        <begin position="347"/>
        <end position="357"/>
    </location>
</feature>
<dbReference type="InterPro" id="IPR001173">
    <property type="entry name" value="Glyco_trans_2-like"/>
</dbReference>
<dbReference type="PANTHER" id="PTHR43179:SF12">
    <property type="entry name" value="GALACTOFURANOSYLTRANSFERASE GLFT2"/>
    <property type="match status" value="1"/>
</dbReference>
<dbReference type="Pfam" id="PF00535">
    <property type="entry name" value="Glycos_transf_2"/>
    <property type="match status" value="2"/>
</dbReference>
<organism evidence="7 8">
    <name type="scientific">Actinomyces capricornis</name>
    <dbReference type="NCBI Taxonomy" id="2755559"/>
    <lineage>
        <taxon>Bacteria</taxon>
        <taxon>Bacillati</taxon>
        <taxon>Actinomycetota</taxon>
        <taxon>Actinomycetes</taxon>
        <taxon>Actinomycetales</taxon>
        <taxon>Actinomycetaceae</taxon>
        <taxon>Actinomyces</taxon>
    </lineage>
</organism>
<proteinExistence type="inferred from homology"/>
<dbReference type="Proteomes" id="UP000824496">
    <property type="component" value="Chromosome"/>
</dbReference>
<dbReference type="SUPFAM" id="SSF53448">
    <property type="entry name" value="Nucleotide-diphospho-sugar transferases"/>
    <property type="match status" value="2"/>
</dbReference>
<gene>
    <name evidence="7" type="ORF">MANAM107_07710</name>
</gene>
<feature type="compositionally biased region" description="Gly residues" evidence="5">
    <location>
        <begin position="371"/>
        <end position="382"/>
    </location>
</feature>
<accession>A0ABN6K430</accession>
<evidence type="ECO:0000256" key="2">
    <source>
        <dbReference type="ARBA" id="ARBA00006739"/>
    </source>
</evidence>
<evidence type="ECO:0000259" key="6">
    <source>
        <dbReference type="Pfam" id="PF00535"/>
    </source>
</evidence>
<feature type="compositionally biased region" description="Low complexity" evidence="5">
    <location>
        <begin position="359"/>
        <end position="370"/>
    </location>
</feature>
<feature type="region of interest" description="Disordered" evidence="5">
    <location>
        <begin position="347"/>
        <end position="406"/>
    </location>
</feature>
<protein>
    <recommendedName>
        <fullName evidence="6">Glycosyltransferase 2-like domain-containing protein</fullName>
    </recommendedName>
</protein>
<dbReference type="EMBL" id="AP025017">
    <property type="protein sequence ID" value="BDA63937.1"/>
    <property type="molecule type" value="Genomic_DNA"/>
</dbReference>
<dbReference type="CDD" id="cd00761">
    <property type="entry name" value="Glyco_tranf_GTA_type"/>
    <property type="match status" value="1"/>
</dbReference>
<feature type="domain" description="Glycosyltransferase 2-like" evidence="6">
    <location>
        <begin position="40"/>
        <end position="169"/>
    </location>
</feature>
<evidence type="ECO:0000256" key="4">
    <source>
        <dbReference type="ARBA" id="ARBA00022679"/>
    </source>
</evidence>
<dbReference type="RefSeq" id="WP_308443640.1">
    <property type="nucleotide sequence ID" value="NZ_AP025017.1"/>
</dbReference>
<comment type="similarity">
    <text evidence="2">Belongs to the glycosyltransferase 2 family.</text>
</comment>
<evidence type="ECO:0000256" key="1">
    <source>
        <dbReference type="ARBA" id="ARBA00004776"/>
    </source>
</evidence>
<keyword evidence="3" id="KW-0328">Glycosyltransferase</keyword>
<keyword evidence="4" id="KW-0808">Transferase</keyword>